<dbReference type="Proteomes" id="UP000775872">
    <property type="component" value="Unassembled WGS sequence"/>
</dbReference>
<dbReference type="AlphaFoldDB" id="A0A9N9YZ19"/>
<proteinExistence type="predicted"/>
<organism evidence="1 2">
    <name type="scientific">Clonostachys solani</name>
    <dbReference type="NCBI Taxonomy" id="160281"/>
    <lineage>
        <taxon>Eukaryota</taxon>
        <taxon>Fungi</taxon>
        <taxon>Dikarya</taxon>
        <taxon>Ascomycota</taxon>
        <taxon>Pezizomycotina</taxon>
        <taxon>Sordariomycetes</taxon>
        <taxon>Hypocreomycetidae</taxon>
        <taxon>Hypocreales</taxon>
        <taxon>Bionectriaceae</taxon>
        <taxon>Clonostachys</taxon>
    </lineage>
</organism>
<evidence type="ECO:0000313" key="1">
    <source>
        <dbReference type="EMBL" id="CAH0044907.1"/>
    </source>
</evidence>
<dbReference type="EMBL" id="CABFOC020000007">
    <property type="protein sequence ID" value="CAH0044907.1"/>
    <property type="molecule type" value="Genomic_DNA"/>
</dbReference>
<keyword evidence="2" id="KW-1185">Reference proteome</keyword>
<reference evidence="2" key="1">
    <citation type="submission" date="2019-06" db="EMBL/GenBank/DDBJ databases">
        <authorList>
            <person name="Broberg M."/>
        </authorList>
    </citation>
    <scope>NUCLEOTIDE SEQUENCE [LARGE SCALE GENOMIC DNA]</scope>
</reference>
<comment type="caution">
    <text evidence="1">The sequence shown here is derived from an EMBL/GenBank/DDBJ whole genome shotgun (WGS) entry which is preliminary data.</text>
</comment>
<accession>A0A9N9YZ19</accession>
<name>A0A9N9YZ19_9HYPO</name>
<evidence type="ECO:0000313" key="2">
    <source>
        <dbReference type="Proteomes" id="UP000775872"/>
    </source>
</evidence>
<protein>
    <submittedName>
        <fullName evidence="1">Uncharacterized protein</fullName>
    </submittedName>
</protein>
<sequence length="169" mass="17942">MSRDLISDVKPDADSANTQVEGNVQVLAFGVAAERTEVSGLLYSLVDDLQDLSLLGIRGRHLTGALFEEFVVKTIIVLDEIPIPLLILVGLAPYGVEFYSFGGNLNVLRLALTEEIPIVLDVRSSRNVACHSNHGDSIIGNVGLVAGKSQDTVVVIGNMDETGAELGGQ</sequence>
<reference evidence="1 2" key="2">
    <citation type="submission" date="2021-10" db="EMBL/GenBank/DDBJ databases">
        <authorList>
            <person name="Piombo E."/>
        </authorList>
    </citation>
    <scope>NUCLEOTIDE SEQUENCE [LARGE SCALE GENOMIC DNA]</scope>
</reference>
<gene>
    <name evidence="1" type="ORF">CSOL1703_00010647</name>
</gene>